<evidence type="ECO:0000256" key="4">
    <source>
        <dbReference type="ARBA" id="ARBA00022801"/>
    </source>
</evidence>
<name>A0A0C3D0E7_OIDMZ</name>
<dbReference type="HOGENOM" id="CLU_048897_2_1_1"/>
<dbReference type="GO" id="GO:0008660">
    <property type="term" value="F:1-aminocyclopropane-1-carboxylate deaminase activity"/>
    <property type="evidence" value="ECO:0007669"/>
    <property type="project" value="UniProtKB-EC"/>
</dbReference>
<dbReference type="PANTHER" id="PTHR43780">
    <property type="entry name" value="1-AMINOCYCLOPROPANE-1-CARBOXYLATE DEAMINASE-RELATED"/>
    <property type="match status" value="1"/>
</dbReference>
<keyword evidence="4" id="KW-0378">Hydrolase</keyword>
<dbReference type="EMBL" id="KN832887">
    <property type="protein sequence ID" value="KIM95382.1"/>
    <property type="molecule type" value="Genomic_DNA"/>
</dbReference>
<dbReference type="AlphaFoldDB" id="A0A0C3D0E7"/>
<dbReference type="NCBIfam" id="TIGR01274">
    <property type="entry name" value="ACC_deam"/>
    <property type="match status" value="1"/>
</dbReference>
<gene>
    <name evidence="9" type="ORF">OIDMADRAFT_171561</name>
</gene>
<dbReference type="InterPro" id="IPR036052">
    <property type="entry name" value="TrpB-like_PALP_sf"/>
</dbReference>
<comment type="catalytic activity">
    <reaction evidence="1">
        <text>1-aminocyclopropane-1-carboxylate + H2O = 2-oxobutanoate + NH4(+)</text>
        <dbReference type="Rhea" id="RHEA:16933"/>
        <dbReference type="ChEBI" id="CHEBI:15377"/>
        <dbReference type="ChEBI" id="CHEBI:16763"/>
        <dbReference type="ChEBI" id="CHEBI:28938"/>
        <dbReference type="ChEBI" id="CHEBI:58360"/>
        <dbReference type="EC" id="3.5.99.7"/>
    </reaction>
</comment>
<proteinExistence type="inferred from homology"/>
<sequence>MSNVILPEPFASIPRESFLFGPSPIQQLPNITKALGGKVNIYAKREDCNSGLAFGGNKTRKLEYLASEALSQGCDTLVSIGGFQSNHTRQVAAVAAKLGMKAALVQEKWVDWNDPGYDKVGNIQLSRLMGADTRLDPSPFGIEHKNTLKILSQDVINAGGKPYSIPAGASDHPLGGLGFARWVFEVLQQEKEIGVFFDTIIVCAVTGSTMAGMVAGFKLAEKNGARPRKVIGIDASATVKQTFDQILRIAKATGIKIGLSADDITEKDIILDDRFHAGTYGIPDEQTIDAIKFGAATEGFITDPVYEGKSLAGLMALVRKEEIPSGSNVLYAHLGGQLALNAYTGM</sequence>
<keyword evidence="10" id="KW-1185">Reference proteome</keyword>
<dbReference type="GO" id="GO:0030170">
    <property type="term" value="F:pyridoxal phosphate binding"/>
    <property type="evidence" value="ECO:0007669"/>
    <property type="project" value="InterPro"/>
</dbReference>
<protein>
    <recommendedName>
        <fullName evidence="8">Tryptophan synthase beta chain-like PALP domain-containing protein</fullName>
    </recommendedName>
</protein>
<evidence type="ECO:0000259" key="8">
    <source>
        <dbReference type="Pfam" id="PF00291"/>
    </source>
</evidence>
<keyword evidence="5 7" id="KW-0663">Pyridoxal phosphate</keyword>
<dbReference type="InterPro" id="IPR027278">
    <property type="entry name" value="ACCD_DCysDesulf"/>
</dbReference>
<evidence type="ECO:0000256" key="3">
    <source>
        <dbReference type="ARBA" id="ARBA00008639"/>
    </source>
</evidence>
<dbReference type="SUPFAM" id="SSF53686">
    <property type="entry name" value="Tryptophan synthase beta subunit-like PLP-dependent enzymes"/>
    <property type="match status" value="1"/>
</dbReference>
<dbReference type="GO" id="GO:0019148">
    <property type="term" value="F:D-cysteine desulfhydrase activity"/>
    <property type="evidence" value="ECO:0007669"/>
    <property type="project" value="TreeGrafter"/>
</dbReference>
<dbReference type="Pfam" id="PF00291">
    <property type="entry name" value="PALP"/>
    <property type="match status" value="1"/>
</dbReference>
<dbReference type="InParanoid" id="A0A0C3D0E7"/>
<dbReference type="GO" id="GO:0009310">
    <property type="term" value="P:amine catabolic process"/>
    <property type="evidence" value="ECO:0007669"/>
    <property type="project" value="InterPro"/>
</dbReference>
<dbReference type="PIRSF" id="PIRSF006278">
    <property type="entry name" value="ACCD_DCysDesulf"/>
    <property type="match status" value="1"/>
</dbReference>
<feature type="domain" description="Tryptophan synthase beta chain-like PALP" evidence="8">
    <location>
        <begin position="19"/>
        <end position="333"/>
    </location>
</feature>
<dbReference type="InterPro" id="IPR001926">
    <property type="entry name" value="TrpB-like_PALP"/>
</dbReference>
<dbReference type="PANTHER" id="PTHR43780:SF2">
    <property type="entry name" value="1-AMINOCYCLOPROPANE-1-CARBOXYLATE DEAMINASE-RELATED"/>
    <property type="match status" value="1"/>
</dbReference>
<comment type="cofactor">
    <cofactor evidence="2">
        <name>pyridoxal 5'-phosphate</name>
        <dbReference type="ChEBI" id="CHEBI:597326"/>
    </cofactor>
</comment>
<dbReference type="Gene3D" id="3.40.50.1100">
    <property type="match status" value="2"/>
</dbReference>
<organism evidence="9 10">
    <name type="scientific">Oidiodendron maius (strain Zn)</name>
    <dbReference type="NCBI Taxonomy" id="913774"/>
    <lineage>
        <taxon>Eukaryota</taxon>
        <taxon>Fungi</taxon>
        <taxon>Dikarya</taxon>
        <taxon>Ascomycota</taxon>
        <taxon>Pezizomycotina</taxon>
        <taxon>Leotiomycetes</taxon>
        <taxon>Leotiomycetes incertae sedis</taxon>
        <taxon>Myxotrichaceae</taxon>
        <taxon>Oidiodendron</taxon>
    </lineage>
</organism>
<evidence type="ECO:0000256" key="5">
    <source>
        <dbReference type="ARBA" id="ARBA00022898"/>
    </source>
</evidence>
<feature type="active site" description="Nucleophile" evidence="6">
    <location>
        <position position="85"/>
    </location>
</feature>
<evidence type="ECO:0000313" key="10">
    <source>
        <dbReference type="Proteomes" id="UP000054321"/>
    </source>
</evidence>
<reference evidence="9 10" key="1">
    <citation type="submission" date="2014-04" db="EMBL/GenBank/DDBJ databases">
        <authorList>
            <consortium name="DOE Joint Genome Institute"/>
            <person name="Kuo A."/>
            <person name="Martino E."/>
            <person name="Perotto S."/>
            <person name="Kohler A."/>
            <person name="Nagy L.G."/>
            <person name="Floudas D."/>
            <person name="Copeland A."/>
            <person name="Barry K.W."/>
            <person name="Cichocki N."/>
            <person name="Veneault-Fourrey C."/>
            <person name="LaButti K."/>
            <person name="Lindquist E.A."/>
            <person name="Lipzen A."/>
            <person name="Lundell T."/>
            <person name="Morin E."/>
            <person name="Murat C."/>
            <person name="Sun H."/>
            <person name="Tunlid A."/>
            <person name="Henrissat B."/>
            <person name="Grigoriev I.V."/>
            <person name="Hibbett D.S."/>
            <person name="Martin F."/>
            <person name="Nordberg H.P."/>
            <person name="Cantor M.N."/>
            <person name="Hua S.X."/>
        </authorList>
    </citation>
    <scope>NUCLEOTIDE SEQUENCE [LARGE SCALE GENOMIC DNA]</scope>
    <source>
        <strain evidence="9 10">Zn</strain>
    </source>
</reference>
<dbReference type="STRING" id="913774.A0A0C3D0E7"/>
<comment type="similarity">
    <text evidence="3">Belongs to the ACC deaminase/D-cysteine desulfhydrase family.</text>
</comment>
<dbReference type="InterPro" id="IPR005965">
    <property type="entry name" value="ACP_carboxylate_deaminase"/>
</dbReference>
<reference evidence="10" key="2">
    <citation type="submission" date="2015-01" db="EMBL/GenBank/DDBJ databases">
        <title>Evolutionary Origins and Diversification of the Mycorrhizal Mutualists.</title>
        <authorList>
            <consortium name="DOE Joint Genome Institute"/>
            <consortium name="Mycorrhizal Genomics Consortium"/>
            <person name="Kohler A."/>
            <person name="Kuo A."/>
            <person name="Nagy L.G."/>
            <person name="Floudas D."/>
            <person name="Copeland A."/>
            <person name="Barry K.W."/>
            <person name="Cichocki N."/>
            <person name="Veneault-Fourrey C."/>
            <person name="LaButti K."/>
            <person name="Lindquist E.A."/>
            <person name="Lipzen A."/>
            <person name="Lundell T."/>
            <person name="Morin E."/>
            <person name="Murat C."/>
            <person name="Riley R."/>
            <person name="Ohm R."/>
            <person name="Sun H."/>
            <person name="Tunlid A."/>
            <person name="Henrissat B."/>
            <person name="Grigoriev I.V."/>
            <person name="Hibbett D.S."/>
            <person name="Martin F."/>
        </authorList>
    </citation>
    <scope>NUCLEOTIDE SEQUENCE [LARGE SCALE GENOMIC DNA]</scope>
    <source>
        <strain evidence="10">Zn</strain>
    </source>
</reference>
<accession>A0A0C3D0E7</accession>
<dbReference type="CDD" id="cd06449">
    <property type="entry name" value="ACCD"/>
    <property type="match status" value="1"/>
</dbReference>
<feature type="modified residue" description="N6-(pyridoxal phosphate)lysine" evidence="7">
    <location>
        <position position="58"/>
    </location>
</feature>
<evidence type="ECO:0000256" key="6">
    <source>
        <dbReference type="PIRSR" id="PIRSR006278-1"/>
    </source>
</evidence>
<evidence type="ECO:0000313" key="9">
    <source>
        <dbReference type="EMBL" id="KIM95382.1"/>
    </source>
</evidence>
<evidence type="ECO:0000256" key="2">
    <source>
        <dbReference type="ARBA" id="ARBA00001933"/>
    </source>
</evidence>
<evidence type="ECO:0000256" key="7">
    <source>
        <dbReference type="PIRSR" id="PIRSR006278-2"/>
    </source>
</evidence>
<dbReference type="Proteomes" id="UP000054321">
    <property type="component" value="Unassembled WGS sequence"/>
</dbReference>
<evidence type="ECO:0000256" key="1">
    <source>
        <dbReference type="ARBA" id="ARBA00001132"/>
    </source>
</evidence>
<dbReference type="OrthoDB" id="10266364at2759"/>